<dbReference type="Proteomes" id="UP001165270">
    <property type="component" value="Unassembled WGS sequence"/>
</dbReference>
<organism evidence="1 2">
    <name type="scientific">Streptomyces spinosisporus</name>
    <dbReference type="NCBI Taxonomy" id="2927582"/>
    <lineage>
        <taxon>Bacteria</taxon>
        <taxon>Bacillati</taxon>
        <taxon>Actinomycetota</taxon>
        <taxon>Actinomycetes</taxon>
        <taxon>Kitasatosporales</taxon>
        <taxon>Streptomycetaceae</taxon>
        <taxon>Streptomyces</taxon>
    </lineage>
</organism>
<gene>
    <name evidence="1" type="ORF">MQN93_43575</name>
</gene>
<sequence length="118" mass="12470">MDTFTGSAPNLFFGVRVTCQVLSRVVAMAKGSGRRPKVDLDSGIEDVTLSLLEWLGEQGVGAMIRVDAERMRDNRPAWTFAASGEALNGGVRADGASAAECMGRAVLALREAGLVVPF</sequence>
<dbReference type="RefSeq" id="WP_242713901.1">
    <property type="nucleotide sequence ID" value="NZ_JALDAX010000046.1"/>
</dbReference>
<dbReference type="EMBL" id="JALDAX010000046">
    <property type="protein sequence ID" value="MCI3246577.1"/>
    <property type="molecule type" value="Genomic_DNA"/>
</dbReference>
<name>A0ABS9XYA4_9ACTN</name>
<evidence type="ECO:0000313" key="1">
    <source>
        <dbReference type="EMBL" id="MCI3246577.1"/>
    </source>
</evidence>
<keyword evidence="2" id="KW-1185">Reference proteome</keyword>
<accession>A0ABS9XYA4</accession>
<reference evidence="1" key="1">
    <citation type="submission" date="2022-03" db="EMBL/GenBank/DDBJ databases">
        <title>Streptomyces 7R015 and 7R016 isolated from Barleria lupulina in Thailand.</title>
        <authorList>
            <person name="Kanchanasin P."/>
            <person name="Phongsopitanun W."/>
            <person name="Tanasupawat S."/>
        </authorList>
    </citation>
    <scope>NUCLEOTIDE SEQUENCE</scope>
    <source>
        <strain evidence="1">7R016</strain>
    </source>
</reference>
<evidence type="ECO:0000313" key="2">
    <source>
        <dbReference type="Proteomes" id="UP001165270"/>
    </source>
</evidence>
<proteinExistence type="predicted"/>
<comment type="caution">
    <text evidence="1">The sequence shown here is derived from an EMBL/GenBank/DDBJ whole genome shotgun (WGS) entry which is preliminary data.</text>
</comment>
<protein>
    <submittedName>
        <fullName evidence="1">Uncharacterized protein</fullName>
    </submittedName>
</protein>